<protein>
    <recommendedName>
        <fullName evidence="4">RanBP2-type domain-containing protein</fullName>
    </recommendedName>
</protein>
<dbReference type="Proteomes" id="UP000191040">
    <property type="component" value="Chromosome I"/>
</dbReference>
<reference evidence="6" key="1">
    <citation type="submission" date="2017-02" db="EMBL/GenBank/DDBJ databases">
        <authorList>
            <person name="Varghese N."/>
            <person name="Submissions S."/>
        </authorList>
    </citation>
    <scope>NUCLEOTIDE SEQUENCE [LARGE SCALE GENOMIC DNA]</scope>
    <source>
        <strain evidence="6">9H-4</strain>
    </source>
</reference>
<keyword evidence="2" id="KW-0863">Zinc-finger</keyword>
<evidence type="ECO:0000259" key="4">
    <source>
        <dbReference type="PROSITE" id="PS01358"/>
    </source>
</evidence>
<organism evidence="5 6">
    <name type="scientific">Aeromicrobium choanae</name>
    <dbReference type="NCBI Taxonomy" id="1736691"/>
    <lineage>
        <taxon>Bacteria</taxon>
        <taxon>Bacillati</taxon>
        <taxon>Actinomycetota</taxon>
        <taxon>Actinomycetes</taxon>
        <taxon>Propionibacteriales</taxon>
        <taxon>Nocardioidaceae</taxon>
        <taxon>Aeromicrobium</taxon>
    </lineage>
</organism>
<keyword evidence="6" id="KW-1185">Reference proteome</keyword>
<dbReference type="OrthoDB" id="3337636at2"/>
<proteinExistence type="predicted"/>
<dbReference type="InterPro" id="IPR027417">
    <property type="entry name" value="P-loop_NTPase"/>
</dbReference>
<sequence length="1191" mass="129231">MSSAGRANEAGSVFRRNAAVYFAVHALVGRPVDALDASTKILFIDFETPDATDDIVLGLTGGSRAFVSAKNHVDAGRPFKETVAGWVAQLSARVGPDDLLGLTFESCAAWVKDLAEGLRRLRAGQEIYRSVEIEALKRLDELVPVAQQDEVHRRARLLQVPGSPVSHDTQTVLRVLLANVVEGDPGSALSTLQSGLHSLAGSGLRADVPSLVAMLETAGGLSVRLDGGSPAATVAATEEALQKYLDSFLAQKGRVNLPLLAEDLGPVLIDGLYDSLRVIDSTQTGDRGSATALSQIVRRRRRALLVGQPGSGKSVATREIAAACAGHIDAPIPVLVHLPNLLPVVRDRDLGLADVLEAGALRGTQNTRGLLSAELTARAAFGDVLLVLDGLDECRSEAPLMADHLKRMIDGLHPDTGVVLATRASAEVPAERLGLPRLDLQRPNDLTSTMGKVLDECARVRVNEDIRSDWLDARRAWVREVRDAQAGLVEVPQLALLVVLIVAESSELNVPQERAELLHRAVVRSVERWELVRFAGPELAWALDLSPTMLLDGFQLLGRMLDTVDNISKAEALAGLTKLLVEDRWLLPSGRAKELAAQVLRFWDEHVSVFTIDDESGVLLSRSRVFTEVATAMWTTTCEASELQAWAVSALKYEDSHGVLGLAQGLNPELVQALLDLGEADPHASSAVAATAGNGTIELVEPDMRRLLAQLLQHFTAVDSGEIELGPRKHRSRSEILTKIAGKRRADSWPIVEAVCELPLPAALRAERRKFISTLPLPEPMKLLPNAWVVLTDAATEVRDLTGAEVELVQAAIDMELPDTPPLIRTSRRSVTVPTGTPTPFGLVPVALLAVRHLEHLAERSAEQIYEISMHGSMKDHARIDRALRATGITVSPWAKRRPWMNFLSRMAERDYEKQFLGDIAALHDSDTLPALTKLDRWSLRDLGDLVFAAGYATVGVGEFDTAFILDSHELRTKWLQCVALGYGVDIPAAAAQAQYVLNQPAPGDELPHDWWTVTVRPAYVRDSVAPDALTAEQQHSLIEALGAHSDWIAWSAANLLAQTTARWDPDSFFEADRSRWKPQRAMLFHVVAILVSANGTDLLRRAAASEDPAYRQAAEMAVRVSSELDTDGEIARKLSVDDDLTVRGTLDAGEPSPVRWSCNGCATVNDIDLVDCPGCEEGTRPDLKKPSAEL</sequence>
<gene>
    <name evidence="5" type="ORF">SAMN06295964_1780</name>
</gene>
<dbReference type="SUPFAM" id="SSF52540">
    <property type="entry name" value="P-loop containing nucleoside triphosphate hydrolases"/>
    <property type="match status" value="1"/>
</dbReference>
<dbReference type="STRING" id="1736691.SAMN06295964_1780"/>
<evidence type="ECO:0000313" key="5">
    <source>
        <dbReference type="EMBL" id="SKB07680.1"/>
    </source>
</evidence>
<feature type="domain" description="RanBP2-type" evidence="4">
    <location>
        <begin position="1157"/>
        <end position="1176"/>
    </location>
</feature>
<keyword evidence="1" id="KW-0479">Metal-binding</keyword>
<accession>A0A1T4Z0U5</accession>
<dbReference type="InterPro" id="IPR001876">
    <property type="entry name" value="Znf_RanBP2"/>
</dbReference>
<dbReference type="EMBL" id="LT796768">
    <property type="protein sequence ID" value="SKB07680.1"/>
    <property type="molecule type" value="Genomic_DNA"/>
</dbReference>
<dbReference type="PROSITE" id="PS01358">
    <property type="entry name" value="ZF_RANBP2_1"/>
    <property type="match status" value="1"/>
</dbReference>
<name>A0A1T4Z0U5_9ACTN</name>
<dbReference type="Gene3D" id="3.40.50.300">
    <property type="entry name" value="P-loop containing nucleotide triphosphate hydrolases"/>
    <property type="match status" value="1"/>
</dbReference>
<evidence type="ECO:0000256" key="3">
    <source>
        <dbReference type="ARBA" id="ARBA00022833"/>
    </source>
</evidence>
<evidence type="ECO:0000256" key="2">
    <source>
        <dbReference type="ARBA" id="ARBA00022771"/>
    </source>
</evidence>
<dbReference type="AlphaFoldDB" id="A0A1T4Z0U5"/>
<evidence type="ECO:0000313" key="6">
    <source>
        <dbReference type="Proteomes" id="UP000191040"/>
    </source>
</evidence>
<dbReference type="RefSeq" id="WP_078699820.1">
    <property type="nucleotide sequence ID" value="NZ_LT796768.1"/>
</dbReference>
<keyword evidence="3" id="KW-0862">Zinc</keyword>
<evidence type="ECO:0000256" key="1">
    <source>
        <dbReference type="ARBA" id="ARBA00022723"/>
    </source>
</evidence>
<dbReference type="GO" id="GO:0008270">
    <property type="term" value="F:zinc ion binding"/>
    <property type="evidence" value="ECO:0007669"/>
    <property type="project" value="UniProtKB-KW"/>
</dbReference>